<name>A0A2S4PVZ6_9PEZI</name>
<evidence type="ECO:0000313" key="2">
    <source>
        <dbReference type="EMBL" id="POS86195.1"/>
    </source>
</evidence>
<dbReference type="AlphaFoldDB" id="A0A2S4PVZ6"/>
<keyword evidence="3" id="KW-1185">Reference proteome</keyword>
<accession>A0A2S4PVZ6</accession>
<feature type="signal peptide" evidence="1">
    <location>
        <begin position="1"/>
        <end position="19"/>
    </location>
</feature>
<organism evidence="2 3">
    <name type="scientific">Erysiphe pulchra</name>
    <dbReference type="NCBI Taxonomy" id="225359"/>
    <lineage>
        <taxon>Eukaryota</taxon>
        <taxon>Fungi</taxon>
        <taxon>Dikarya</taxon>
        <taxon>Ascomycota</taxon>
        <taxon>Pezizomycotina</taxon>
        <taxon>Leotiomycetes</taxon>
        <taxon>Erysiphales</taxon>
        <taxon>Erysiphaceae</taxon>
        <taxon>Erysiphe</taxon>
    </lineage>
</organism>
<sequence length="395" mass="45179">MPLVDLFISWLLLSNVVSTYTVLDRRELKENGYECGGQFFNDQMVNDALKVALSEEGRGQTLPYSGLLYRNAKNYLLWPILPKGTKRAPSESIWQRSVYRIVIDNNGKIVDLIVWLANMQFAKCWRVDTQRSEASIYNVEGSNGYECGSEFIPDSTITERLVIARENLDKSNDSPPQYRGNLYSEDLGYKIWPIYQEEVLAPHQSGNPQFRMARTPETFLMVIESTGRLRDVVARTLANNHIRCMRTRKPSFIEQLLQTLDKTPTTGYLCNNAYYDDSYLLDESKNVKNQAMGNPKISLRHHNGAPFRSPCILWPLKKYVPSFTAPGRNRHFLALALDYSAMYVVIGDGPNLIPCQKVYIPGGNSRNIYQIKSDFILHKEPESSTRNARQRNTSP</sequence>
<comment type="caution">
    <text evidence="2">The sequence shown here is derived from an EMBL/GenBank/DDBJ whole genome shotgun (WGS) entry which is preliminary data.</text>
</comment>
<gene>
    <name evidence="2" type="ORF">EPUL_003707</name>
</gene>
<dbReference type="Proteomes" id="UP000237438">
    <property type="component" value="Unassembled WGS sequence"/>
</dbReference>
<evidence type="ECO:0000313" key="3">
    <source>
        <dbReference type="Proteomes" id="UP000237438"/>
    </source>
</evidence>
<evidence type="ECO:0000256" key="1">
    <source>
        <dbReference type="SAM" id="SignalP"/>
    </source>
</evidence>
<protein>
    <submittedName>
        <fullName evidence="2">Uncharacterized protein</fullName>
    </submittedName>
</protein>
<proteinExistence type="predicted"/>
<reference evidence="2 3" key="1">
    <citation type="submission" date="2017-10" db="EMBL/GenBank/DDBJ databases">
        <title>Development of genomic resources for the powdery mildew, Erysiphe pulchra.</title>
        <authorList>
            <person name="Wadl P.A."/>
            <person name="Mack B.M."/>
            <person name="Moore G."/>
            <person name="Beltz S.B."/>
        </authorList>
    </citation>
    <scope>NUCLEOTIDE SEQUENCE [LARGE SCALE GENOMIC DNA]</scope>
    <source>
        <strain evidence="2">Cflorida</strain>
    </source>
</reference>
<feature type="chain" id="PRO_5015528948" evidence="1">
    <location>
        <begin position="20"/>
        <end position="395"/>
    </location>
</feature>
<dbReference type="EMBL" id="PEDP01000383">
    <property type="protein sequence ID" value="POS86195.1"/>
    <property type="molecule type" value="Genomic_DNA"/>
</dbReference>
<keyword evidence="1" id="KW-0732">Signal</keyword>